<proteinExistence type="predicted"/>
<keyword evidence="1" id="KW-0472">Membrane</keyword>
<feature type="transmembrane region" description="Helical" evidence="1">
    <location>
        <begin position="87"/>
        <end position="108"/>
    </location>
</feature>
<sequence length="139" mass="15201">MIANAEKLQELEAKNVMVRTRNAKLRAIVEGMPNNIQANDAMQNDGGAANNMLVISNLALVVAGMEDCKWFEAIYKACLLRKGNHSMALLVAFPTNLGFAAIDGLFRFQVLQVYHSLGRLSATLALEGVLIAYLYSILT</sequence>
<comment type="caution">
    <text evidence="2">The sequence shown here is derived from an EMBL/GenBank/DDBJ whole genome shotgun (WGS) entry which is preliminary data.</text>
</comment>
<organism evidence="2 3">
    <name type="scientific">Acer yangbiense</name>
    <dbReference type="NCBI Taxonomy" id="1000413"/>
    <lineage>
        <taxon>Eukaryota</taxon>
        <taxon>Viridiplantae</taxon>
        <taxon>Streptophyta</taxon>
        <taxon>Embryophyta</taxon>
        <taxon>Tracheophyta</taxon>
        <taxon>Spermatophyta</taxon>
        <taxon>Magnoliopsida</taxon>
        <taxon>eudicotyledons</taxon>
        <taxon>Gunneridae</taxon>
        <taxon>Pentapetalae</taxon>
        <taxon>rosids</taxon>
        <taxon>malvids</taxon>
        <taxon>Sapindales</taxon>
        <taxon>Sapindaceae</taxon>
        <taxon>Hippocastanoideae</taxon>
        <taxon>Acereae</taxon>
        <taxon>Acer</taxon>
    </lineage>
</organism>
<evidence type="ECO:0000256" key="1">
    <source>
        <dbReference type="SAM" id="Phobius"/>
    </source>
</evidence>
<dbReference type="EMBL" id="VAHF01000007">
    <property type="protein sequence ID" value="TXG57602.1"/>
    <property type="molecule type" value="Genomic_DNA"/>
</dbReference>
<evidence type="ECO:0000313" key="3">
    <source>
        <dbReference type="Proteomes" id="UP000323000"/>
    </source>
</evidence>
<keyword evidence="1" id="KW-1133">Transmembrane helix</keyword>
<reference evidence="3" key="1">
    <citation type="journal article" date="2019" name="Gigascience">
        <title>De novo genome assembly of the endangered Acer yangbiense, a plant species with extremely small populations endemic to Yunnan Province, China.</title>
        <authorList>
            <person name="Yang J."/>
            <person name="Wariss H.M."/>
            <person name="Tao L."/>
            <person name="Zhang R."/>
            <person name="Yun Q."/>
            <person name="Hollingsworth P."/>
            <person name="Dao Z."/>
            <person name="Luo G."/>
            <person name="Guo H."/>
            <person name="Ma Y."/>
            <person name="Sun W."/>
        </authorList>
    </citation>
    <scope>NUCLEOTIDE SEQUENCE [LARGE SCALE GENOMIC DNA]</scope>
    <source>
        <strain evidence="3">cv. Malutang</strain>
    </source>
</reference>
<dbReference type="AlphaFoldDB" id="A0A5C7HMJ8"/>
<dbReference type="PANTHER" id="PTHR33133">
    <property type="entry name" value="OS08G0107100 PROTEIN-RELATED"/>
    <property type="match status" value="1"/>
</dbReference>
<keyword evidence="3" id="KW-1185">Reference proteome</keyword>
<accession>A0A5C7HMJ8</accession>
<dbReference type="Proteomes" id="UP000323000">
    <property type="component" value="Chromosome 7"/>
</dbReference>
<name>A0A5C7HMJ8_9ROSI</name>
<keyword evidence="1" id="KW-0812">Transmembrane</keyword>
<protein>
    <submittedName>
        <fullName evidence="2">Uncharacterized protein</fullName>
    </submittedName>
</protein>
<feature type="transmembrane region" description="Helical" evidence="1">
    <location>
        <begin position="120"/>
        <end position="138"/>
    </location>
</feature>
<gene>
    <name evidence="2" type="ORF">EZV62_015431</name>
</gene>
<dbReference type="PANTHER" id="PTHR33133:SF19">
    <property type="entry name" value="BINDING-PROTEIN-DEPENDENT TRANSPORT SYSTEMS INNER MEMBRANE COMPONENT"/>
    <property type="match status" value="1"/>
</dbReference>
<evidence type="ECO:0000313" key="2">
    <source>
        <dbReference type="EMBL" id="TXG57602.1"/>
    </source>
</evidence>
<dbReference type="OrthoDB" id="687732at2759"/>